<dbReference type="NCBIfam" id="TIGR04183">
    <property type="entry name" value="Por_Secre_tail"/>
    <property type="match status" value="1"/>
</dbReference>
<dbReference type="SMART" id="SM00089">
    <property type="entry name" value="PKD"/>
    <property type="match status" value="3"/>
</dbReference>
<protein>
    <submittedName>
        <fullName evidence="3">PKD repeat protein</fullName>
    </submittedName>
</protein>
<dbReference type="Gene3D" id="2.60.40.10">
    <property type="entry name" value="Immunoglobulins"/>
    <property type="match status" value="3"/>
</dbReference>
<evidence type="ECO:0000256" key="1">
    <source>
        <dbReference type="ARBA" id="ARBA00022729"/>
    </source>
</evidence>
<dbReference type="Pfam" id="PF18962">
    <property type="entry name" value="Por_Secre_tail"/>
    <property type="match status" value="1"/>
</dbReference>
<keyword evidence="4" id="KW-1185">Reference proteome</keyword>
<dbReference type="InterPro" id="IPR026444">
    <property type="entry name" value="Secre_tail"/>
</dbReference>
<dbReference type="SUPFAM" id="SSF49299">
    <property type="entry name" value="PKD domain"/>
    <property type="match status" value="3"/>
</dbReference>
<dbReference type="CDD" id="cd00146">
    <property type="entry name" value="PKD"/>
    <property type="match status" value="1"/>
</dbReference>
<name>A0ABU1K257_9FLAO</name>
<reference evidence="3 4" key="1">
    <citation type="submission" date="2023-07" db="EMBL/GenBank/DDBJ databases">
        <title>Genomic Encyclopedia of Type Strains, Phase IV (KMG-IV): sequencing the most valuable type-strain genomes for metagenomic binning, comparative biology and taxonomic classification.</title>
        <authorList>
            <person name="Goeker M."/>
        </authorList>
    </citation>
    <scope>NUCLEOTIDE SEQUENCE [LARGE SCALE GENOMIC DNA]</scope>
    <source>
        <strain evidence="3 4">DSM 102814</strain>
    </source>
</reference>
<dbReference type="PROSITE" id="PS50093">
    <property type="entry name" value="PKD"/>
    <property type="match status" value="1"/>
</dbReference>
<dbReference type="Proteomes" id="UP001257659">
    <property type="component" value="Unassembled WGS sequence"/>
</dbReference>
<keyword evidence="1" id="KW-0732">Signal</keyword>
<evidence type="ECO:0000313" key="4">
    <source>
        <dbReference type="Proteomes" id="UP001257659"/>
    </source>
</evidence>
<comment type="caution">
    <text evidence="3">The sequence shown here is derived from an EMBL/GenBank/DDBJ whole genome shotgun (WGS) entry which is preliminary data.</text>
</comment>
<evidence type="ECO:0000313" key="3">
    <source>
        <dbReference type="EMBL" id="MDR6299391.1"/>
    </source>
</evidence>
<proteinExistence type="predicted"/>
<dbReference type="InterPro" id="IPR035986">
    <property type="entry name" value="PKD_dom_sf"/>
</dbReference>
<dbReference type="EMBL" id="JAVDQA010000001">
    <property type="protein sequence ID" value="MDR6299391.1"/>
    <property type="molecule type" value="Genomic_DNA"/>
</dbReference>
<dbReference type="InterPro" id="IPR013783">
    <property type="entry name" value="Ig-like_fold"/>
</dbReference>
<accession>A0ABU1K257</accession>
<feature type="domain" description="PKD" evidence="2">
    <location>
        <begin position="178"/>
        <end position="223"/>
    </location>
</feature>
<dbReference type="Pfam" id="PF18911">
    <property type="entry name" value="PKD_4"/>
    <property type="match status" value="1"/>
</dbReference>
<dbReference type="RefSeq" id="WP_309726036.1">
    <property type="nucleotide sequence ID" value="NZ_JAVDQA010000001.1"/>
</dbReference>
<dbReference type="InterPro" id="IPR000601">
    <property type="entry name" value="PKD_dom"/>
</dbReference>
<gene>
    <name evidence="3" type="ORF">GGR31_000007</name>
</gene>
<evidence type="ECO:0000259" key="2">
    <source>
        <dbReference type="PROSITE" id="PS50093"/>
    </source>
</evidence>
<sequence>MKTKKYIRVFLKRFLLIALILQGGVGLKPANLFAQQQYDVKLGWENQTACSIYDDRKEGENLSLLEDLEETDCIRVCEGAEAHYWVSGSDVGNISSVDWSVIGGNYTTQPGGLGIDVDWNNAGANAMVHMAVTMNDGTVVEGGLCVETLDKPTAKFMIPPQPDNANACVNQEVFFTNLSYPNSGGQLVAFHWDFGDGNTSTAFEPVHTYTGAGTYTVKLKVWNECNCFDIYEIKITVKDWGAPPEISCPTVTCENSVERYEAISEGCDNFSWEIEGGTILSGQGSPSIEVQWDDVDPHTGFGWVNLIEECPGVCPTPTKAKVPVILEKIPIQGDPTICRDNQHRYSIPKWPTTEVEWVLTDMGGADYSQYLTYSNQRNEILVTPNANLPLGQFTLKAIYNNTLKQCSGVGEIIINLLGEPHEITGPKQICIEEEVEYSTVDPLSNTQWTLKNNAGQVLTTQTGADFIFSFSNPGNYLLIANHPSRCPGEAYTILVQDPPSTPQGDFDLPEEVCPGMTYTIGFTNTDSGVNPEDYIIEWGIENGEITGNPTGDETEVVFDSNPSGNYTVSVQYIMKNNPFCPSAPLVSGILPLIEVNTEIEHYEPISGNVLNTTTFCTSTEANFRVDELEGDIYEWGFNPSNFGSIVQGQDTPEVLVNIHEISQGTTTGFLTLRVQRCGEWFDINAYEIEKTGSPTISWNPPSQICAGKNFMINFSANIGSQQLGSFEEATLDFGNGQVFTNPASTGAFQWTFQNLSYDNIVNGPTNYNMTLTLEGPDGCTNVAFESHQITVIPTPVATISASDPTVTYCEESDIPSNLILTATETGGIVNVGNWEWYRNGGATPVGTGVTYQVTQFGNYTVKAIGANGCSDTSSVYSIRKLGCGGGTSSCNESIEIDSTSWVDCDTVEVNFSYSSLPNQISWSVEPGSGLDFVSSSGNTAIFESSLPGNYSITALASWNCGNKRASESVLVAHQVQLDYSISCNTIIGGYDVTLHNDSPYVSGHAPDETIFYVDSGATSFSNYEDEITVNVPPGSHTFQLEIGNNASNFPSCTSNLISVDLTSPTAEFSIPSEVCKGEPFNLVPDNTNPGDTYLWEFNGTTDTREQVEVTLGESPLTLISLVVTDPWGCSAEFIKPITVNAPNFIGDITGHEGSVCKGETVTLSYDYDPQGGGDLPVAYQWVFNGDEITGATSPTYQTTVPGLYNLWLTDSDGCSAWLEEPVSVSFTSPSEVLISGPSQVCEGETYLLNGFTSNEGVPRRWLRNGSSITPWSVNTPLEIEETPTNTGVYTYTLEVGGDCPNETDFTVEVFPTPEPGGVGVEVAFQVACDPFEVTMTITNPDSNGAYSWTNGDAGIQTTIYRSGRLGVTYINENGCSTTKEIQVPQFPDEHLWVFPTGCIEACEREKLNTSYVIGPLPDFHAYAWLWNSSGTSGSGMVPPEDIYPIGDLQLQLDTNLFGTVCEQISDPLNVSYASGAGCEPCEQELEIRVEDIHSGDNYPFLSYNVHLILNNPYPFPLTFQLNSPDGVYIPGSITLGGGQTQVFMVDFIPNTGFSGGSSNLSVQLLRSGQLFCQQSKTLNFPPAPLPRMPKNTRVESVFSLSPNPADRITTVHYDLGKLSVSRGTATLYNLKGVALRKVEVSNNKGQVDIDLSGLSSGTYIVLLQSKDGYKTQELLIKK</sequence>
<dbReference type="InterPro" id="IPR022409">
    <property type="entry name" value="PKD/Chitinase_dom"/>
</dbReference>
<organism evidence="3 4">
    <name type="scientific">Mesonia maritima</name>
    <dbReference type="NCBI Taxonomy" id="1793873"/>
    <lineage>
        <taxon>Bacteria</taxon>
        <taxon>Pseudomonadati</taxon>
        <taxon>Bacteroidota</taxon>
        <taxon>Flavobacteriia</taxon>
        <taxon>Flavobacteriales</taxon>
        <taxon>Flavobacteriaceae</taxon>
        <taxon>Mesonia</taxon>
    </lineage>
</organism>